<feature type="region of interest" description="Disordered" evidence="1">
    <location>
        <begin position="1"/>
        <end position="29"/>
    </location>
</feature>
<evidence type="ECO:0000256" key="1">
    <source>
        <dbReference type="SAM" id="MobiDB-lite"/>
    </source>
</evidence>
<evidence type="ECO:0000313" key="3">
    <source>
        <dbReference type="Proteomes" id="UP000677898"/>
    </source>
</evidence>
<keyword evidence="2" id="KW-0614">Plasmid</keyword>
<sequence>MLNPSPTPREQAMADQQTSRTKPRPSQAVNAFKPLGRRAALRRLVSSLEVPLTASGSGDTGKITLGLPLSGIAN</sequence>
<dbReference type="EMBL" id="CP046730">
    <property type="protein sequence ID" value="QUP56773.1"/>
    <property type="molecule type" value="Genomic_DNA"/>
</dbReference>
<name>A0ABX7ZMT2_9RALS</name>
<dbReference type="Proteomes" id="UP000677898">
    <property type="component" value="Plasmid pLLRS-1"/>
</dbReference>
<geneLocation type="plasmid" evidence="2 3">
    <name>pLLRS-1</name>
</geneLocation>
<feature type="region of interest" description="Disordered" evidence="1">
    <location>
        <begin position="51"/>
        <end position="74"/>
    </location>
</feature>
<keyword evidence="3" id="KW-1185">Reference proteome</keyword>
<organism evidence="2 3">
    <name type="scientific">Ralstonia syzygii</name>
    <dbReference type="NCBI Taxonomy" id="28097"/>
    <lineage>
        <taxon>Bacteria</taxon>
        <taxon>Pseudomonadati</taxon>
        <taxon>Pseudomonadota</taxon>
        <taxon>Betaproteobacteria</taxon>
        <taxon>Burkholderiales</taxon>
        <taxon>Burkholderiaceae</taxon>
        <taxon>Ralstonia</taxon>
        <taxon>Ralstonia solanacearum species complex</taxon>
    </lineage>
</organism>
<evidence type="ECO:0000313" key="2">
    <source>
        <dbReference type="EMBL" id="QUP56773.1"/>
    </source>
</evidence>
<gene>
    <name evidence="2" type="ORF">GO998_24365</name>
</gene>
<reference evidence="2 3" key="1">
    <citation type="journal article" date="2021" name="Phytopathology">
        <title>Complete genome sequence of Ralstonia syzygii subsp. indonesiensis strain LLRS-1, isolated from wilted tobacco in China.</title>
        <authorList>
            <person name="Lu C.H."/>
            <person name="Li J.Y."/>
            <person name="Mi M.G."/>
            <person name="Lin Z.L."/>
            <person name="Jiang N."/>
            <person name="Gai X."/>
            <person name="Ma J.H."/>
            <person name="Lei L.P."/>
            <person name="Xia Z.Y."/>
        </authorList>
    </citation>
    <scope>NUCLEOTIDE SEQUENCE [LARGE SCALE GENOMIC DNA]</scope>
    <source>
        <strain evidence="2 3">LLRS-1</strain>
    </source>
</reference>
<proteinExistence type="predicted"/>
<protein>
    <submittedName>
        <fullName evidence="2">Uncharacterized protein</fullName>
    </submittedName>
</protein>
<accession>A0ABX7ZMT2</accession>